<evidence type="ECO:0000313" key="2">
    <source>
        <dbReference type="Proteomes" id="UP000245783"/>
    </source>
</evidence>
<reference evidence="1 2" key="1">
    <citation type="journal article" date="2018" name="Mol. Biol. Evol.">
        <title>Broad Genomic Sampling Reveals a Smut Pathogenic Ancestry of the Fungal Clade Ustilaginomycotina.</title>
        <authorList>
            <person name="Kijpornyongpan T."/>
            <person name="Mondo S.J."/>
            <person name="Barry K."/>
            <person name="Sandor L."/>
            <person name="Lee J."/>
            <person name="Lipzen A."/>
            <person name="Pangilinan J."/>
            <person name="LaButti K."/>
            <person name="Hainaut M."/>
            <person name="Henrissat B."/>
            <person name="Grigoriev I.V."/>
            <person name="Spatafora J.W."/>
            <person name="Aime M.C."/>
        </authorList>
    </citation>
    <scope>NUCLEOTIDE SEQUENCE [LARGE SCALE GENOMIC DNA]</scope>
    <source>
        <strain evidence="1 2">MCA 4658</strain>
    </source>
</reference>
<name>A0A316VVP0_9BASI</name>
<dbReference type="Proteomes" id="UP000245783">
    <property type="component" value="Unassembled WGS sequence"/>
</dbReference>
<dbReference type="GeneID" id="37033938"/>
<proteinExistence type="predicted"/>
<gene>
    <name evidence="1" type="ORF">IE81DRAFT_294766</name>
</gene>
<keyword evidence="2" id="KW-1185">Reference proteome</keyword>
<organism evidence="1 2">
    <name type="scientific">Ceraceosorus guamensis</name>
    <dbReference type="NCBI Taxonomy" id="1522189"/>
    <lineage>
        <taxon>Eukaryota</taxon>
        <taxon>Fungi</taxon>
        <taxon>Dikarya</taxon>
        <taxon>Basidiomycota</taxon>
        <taxon>Ustilaginomycotina</taxon>
        <taxon>Exobasidiomycetes</taxon>
        <taxon>Ceraceosorales</taxon>
        <taxon>Ceraceosoraceae</taxon>
        <taxon>Ceraceosorus</taxon>
    </lineage>
</organism>
<dbReference type="OrthoDB" id="3344950at2759"/>
<sequence length="153" mass="17228">MADQEDVQLSEEHAPQERAIDAFTRLESKIKQELLKSRAHWDAHEPRMYSKVSGVSDEDLSSFSCKSQTSKDLVAVRAGAVSYGTIIFGKIRLAKAGNDAYIHVRIHDPPGEEERDVVYHSLYTNEVRSTPDAQPTDYIAIQSRSTPLDFFSE</sequence>
<dbReference type="InParanoid" id="A0A316VVP0"/>
<evidence type="ECO:0000313" key="1">
    <source>
        <dbReference type="EMBL" id="PWN39505.1"/>
    </source>
</evidence>
<accession>A0A316VVP0</accession>
<dbReference type="AlphaFoldDB" id="A0A316VVP0"/>
<dbReference type="EMBL" id="KZ819463">
    <property type="protein sequence ID" value="PWN39505.1"/>
    <property type="molecule type" value="Genomic_DNA"/>
</dbReference>
<protein>
    <submittedName>
        <fullName evidence="1">Uncharacterized protein</fullName>
    </submittedName>
</protein>
<dbReference type="RefSeq" id="XP_025366665.1">
    <property type="nucleotide sequence ID" value="XM_025512068.1"/>
</dbReference>